<feature type="compositionally biased region" description="Polar residues" evidence="1">
    <location>
        <begin position="160"/>
        <end position="181"/>
    </location>
</feature>
<protein>
    <submittedName>
        <fullName evidence="2">Uncharacterized protein</fullName>
    </submittedName>
</protein>
<dbReference type="EMBL" id="CAJZBQ010000037">
    <property type="protein sequence ID" value="CAG9324965.1"/>
    <property type="molecule type" value="Genomic_DNA"/>
</dbReference>
<sequence>MKRPSNSGKPISCFLTMKADKQPAINRITHPYRFIDKYSSRFSDIDENNTLSLPHYNTSISQTHANAKPSPPQVANPMLLYKYQIFHGSLYKLERKKNGSSYDYQQIVSSPVYKADPKPKRAFSRSNCNSPQNFGQSYLDSLMPNSKIIMVDSPVRTSKHNYSTSPRPISKQGKAQNSCRSPSHFIF</sequence>
<proteinExistence type="predicted"/>
<comment type="caution">
    <text evidence="2">The sequence shown here is derived from an EMBL/GenBank/DDBJ whole genome shotgun (WGS) entry which is preliminary data.</text>
</comment>
<organism evidence="2 3">
    <name type="scientific">Blepharisma stoltei</name>
    <dbReference type="NCBI Taxonomy" id="1481888"/>
    <lineage>
        <taxon>Eukaryota</taxon>
        <taxon>Sar</taxon>
        <taxon>Alveolata</taxon>
        <taxon>Ciliophora</taxon>
        <taxon>Postciliodesmatophora</taxon>
        <taxon>Heterotrichea</taxon>
        <taxon>Heterotrichida</taxon>
        <taxon>Blepharismidae</taxon>
        <taxon>Blepharisma</taxon>
    </lineage>
</organism>
<feature type="region of interest" description="Disordered" evidence="1">
    <location>
        <begin position="157"/>
        <end position="187"/>
    </location>
</feature>
<accession>A0AAU9JNC3</accession>
<keyword evidence="3" id="KW-1185">Reference proteome</keyword>
<reference evidence="2" key="1">
    <citation type="submission" date="2021-09" db="EMBL/GenBank/DDBJ databases">
        <authorList>
            <consortium name="AG Swart"/>
            <person name="Singh M."/>
            <person name="Singh A."/>
            <person name="Seah K."/>
            <person name="Emmerich C."/>
        </authorList>
    </citation>
    <scope>NUCLEOTIDE SEQUENCE</scope>
    <source>
        <strain evidence="2">ATCC30299</strain>
    </source>
</reference>
<dbReference type="AlphaFoldDB" id="A0AAU9JNC3"/>
<name>A0AAU9JNC3_9CILI</name>
<evidence type="ECO:0000256" key="1">
    <source>
        <dbReference type="SAM" id="MobiDB-lite"/>
    </source>
</evidence>
<evidence type="ECO:0000313" key="3">
    <source>
        <dbReference type="Proteomes" id="UP001162131"/>
    </source>
</evidence>
<gene>
    <name evidence="2" type="ORF">BSTOLATCC_MIC37711</name>
</gene>
<dbReference type="Proteomes" id="UP001162131">
    <property type="component" value="Unassembled WGS sequence"/>
</dbReference>
<evidence type="ECO:0000313" key="2">
    <source>
        <dbReference type="EMBL" id="CAG9324965.1"/>
    </source>
</evidence>